<protein>
    <submittedName>
        <fullName evidence="1">Uncharacterized protein</fullName>
    </submittedName>
</protein>
<dbReference type="OrthoDB" id="3214849at2"/>
<organism evidence="1 2">
    <name type="scientific">Nakamurella multipartita (strain ATCC 700099 / DSM 44233 / CIP 104796 / JCM 9543 / NBRC 105858 / Y-104)</name>
    <name type="common">Microsphaera multipartita</name>
    <dbReference type="NCBI Taxonomy" id="479431"/>
    <lineage>
        <taxon>Bacteria</taxon>
        <taxon>Bacillati</taxon>
        <taxon>Actinomycetota</taxon>
        <taxon>Actinomycetes</taxon>
        <taxon>Nakamurellales</taxon>
        <taxon>Nakamurellaceae</taxon>
        <taxon>Nakamurella</taxon>
    </lineage>
</organism>
<keyword evidence="2" id="KW-1185">Reference proteome</keyword>
<sequence length="88" mass="10297" precursor="true">MTVFLVLLIPLLLMVFALLMERLERRLKTATVSEADVQEFLDTAKPEEVNTFIREGWTKAFAKFRLRRRPRLRRRHRDGVKDAGAADV</sequence>
<dbReference type="AlphaFoldDB" id="C8X965"/>
<evidence type="ECO:0000313" key="2">
    <source>
        <dbReference type="Proteomes" id="UP000002218"/>
    </source>
</evidence>
<dbReference type="Proteomes" id="UP000002218">
    <property type="component" value="Chromosome"/>
</dbReference>
<dbReference type="KEGG" id="nml:Namu_0719"/>
<proteinExistence type="predicted"/>
<reference evidence="1 2" key="2">
    <citation type="journal article" date="2010" name="Stand. Genomic Sci.">
        <title>Complete genome sequence of Nakamurella multipartita type strain (Y-104).</title>
        <authorList>
            <person name="Tice H."/>
            <person name="Mayilraj S."/>
            <person name="Sims D."/>
            <person name="Lapidus A."/>
            <person name="Nolan M."/>
            <person name="Lucas S."/>
            <person name="Glavina Del Rio T."/>
            <person name="Copeland A."/>
            <person name="Cheng J.F."/>
            <person name="Meincke L."/>
            <person name="Bruce D."/>
            <person name="Goodwin L."/>
            <person name="Pitluck S."/>
            <person name="Ivanova N."/>
            <person name="Mavromatis K."/>
            <person name="Ovchinnikova G."/>
            <person name="Pati A."/>
            <person name="Chen A."/>
            <person name="Palaniappan K."/>
            <person name="Land M."/>
            <person name="Hauser L."/>
            <person name="Chang Y.J."/>
            <person name="Jeffries C.D."/>
            <person name="Detter J.C."/>
            <person name="Brettin T."/>
            <person name="Rohde M."/>
            <person name="Goker M."/>
            <person name="Bristow J."/>
            <person name="Eisen J.A."/>
            <person name="Markowitz V."/>
            <person name="Hugenholtz P."/>
            <person name="Kyrpides N.C."/>
            <person name="Klenk H.P."/>
            <person name="Chen F."/>
        </authorList>
    </citation>
    <scope>NUCLEOTIDE SEQUENCE [LARGE SCALE GENOMIC DNA]</scope>
    <source>
        <strain evidence="2">ATCC 700099 / DSM 44233 / CIP 104796 / JCM 9543 / NBRC 105858 / Y-104</strain>
    </source>
</reference>
<dbReference type="RefSeq" id="WP_015746049.1">
    <property type="nucleotide sequence ID" value="NC_013235.1"/>
</dbReference>
<dbReference type="InParanoid" id="C8X965"/>
<accession>C8X965</accession>
<gene>
    <name evidence="1" type="ordered locus">Namu_0719</name>
</gene>
<dbReference type="EMBL" id="CP001737">
    <property type="protein sequence ID" value="ACV77133.1"/>
    <property type="molecule type" value="Genomic_DNA"/>
</dbReference>
<dbReference type="eggNOG" id="ENOG5033JBI">
    <property type="taxonomic scope" value="Bacteria"/>
</dbReference>
<dbReference type="STRING" id="479431.Namu_0719"/>
<dbReference type="HOGENOM" id="CLU_185224_1_0_11"/>
<reference evidence="2" key="1">
    <citation type="submission" date="2009-09" db="EMBL/GenBank/DDBJ databases">
        <title>The complete genome of Nakamurella multipartita DSM 44233.</title>
        <authorList>
            <consortium name="US DOE Joint Genome Institute (JGI-PGF)"/>
            <person name="Lucas S."/>
            <person name="Copeland A."/>
            <person name="Lapidus A."/>
            <person name="Glavina del Rio T."/>
            <person name="Dalin E."/>
            <person name="Tice H."/>
            <person name="Bruce D."/>
            <person name="Goodwin L."/>
            <person name="Pitluck S."/>
            <person name="Kyrpides N."/>
            <person name="Mavromatis K."/>
            <person name="Ivanova N."/>
            <person name="Ovchinnikova G."/>
            <person name="Sims D."/>
            <person name="Meincke L."/>
            <person name="Brettin T."/>
            <person name="Detter J.C."/>
            <person name="Han C."/>
            <person name="Larimer F."/>
            <person name="Land M."/>
            <person name="Hauser L."/>
            <person name="Markowitz V."/>
            <person name="Cheng J.-F."/>
            <person name="Hugenholtz P."/>
            <person name="Woyke T."/>
            <person name="Wu D."/>
            <person name="Klenk H.-P."/>
            <person name="Eisen J.A."/>
        </authorList>
    </citation>
    <scope>NUCLEOTIDE SEQUENCE [LARGE SCALE GENOMIC DNA]</scope>
    <source>
        <strain evidence="2">ATCC 700099 / DSM 44233 / CIP 104796 / JCM 9543 / NBRC 105858 / Y-104</strain>
    </source>
</reference>
<evidence type="ECO:0000313" key="1">
    <source>
        <dbReference type="EMBL" id="ACV77133.1"/>
    </source>
</evidence>
<name>C8X965_NAKMY</name>